<organism evidence="1 2">
    <name type="scientific">Aphanizomenon flos-aquae WA102</name>
    <dbReference type="NCBI Taxonomy" id="1710896"/>
    <lineage>
        <taxon>Bacteria</taxon>
        <taxon>Bacillati</taxon>
        <taxon>Cyanobacteriota</taxon>
        <taxon>Cyanophyceae</taxon>
        <taxon>Nostocales</taxon>
        <taxon>Aphanizomenonaceae</taxon>
        <taxon>Aphanizomenon</taxon>
    </lineage>
</organism>
<gene>
    <name evidence="1" type="ORF">AN484_24550</name>
</gene>
<accession>A0A1B7WLT4</accession>
<evidence type="ECO:0000313" key="2">
    <source>
        <dbReference type="Proteomes" id="UP000092093"/>
    </source>
</evidence>
<comment type="caution">
    <text evidence="1">The sequence shown here is derived from an EMBL/GenBank/DDBJ whole genome shotgun (WGS) entry which is preliminary data.</text>
</comment>
<evidence type="ECO:0008006" key="3">
    <source>
        <dbReference type="Google" id="ProtNLM"/>
    </source>
</evidence>
<dbReference type="Proteomes" id="UP000092093">
    <property type="component" value="Unassembled WGS sequence"/>
</dbReference>
<protein>
    <recommendedName>
        <fullName evidence="3">DNA pilot protein</fullName>
    </recommendedName>
</protein>
<evidence type="ECO:0000313" key="1">
    <source>
        <dbReference type="EMBL" id="OBQ38075.1"/>
    </source>
</evidence>
<proteinExistence type="predicted"/>
<dbReference type="EMBL" id="LJOW01000239">
    <property type="protein sequence ID" value="OBQ38075.1"/>
    <property type="molecule type" value="Genomic_DNA"/>
</dbReference>
<reference evidence="1 2" key="1">
    <citation type="submission" date="2015-09" db="EMBL/GenBank/DDBJ databases">
        <title>Aphanizomenon flos-aquae WA102.</title>
        <authorList>
            <person name="Driscoll C."/>
        </authorList>
    </citation>
    <scope>NUCLEOTIDE SEQUENCE [LARGE SCALE GENOMIC DNA]</scope>
    <source>
        <strain evidence="1">WA102</strain>
    </source>
</reference>
<name>A0A1B7WLT4_APHFL</name>
<dbReference type="AlphaFoldDB" id="A0A1B7WLT4"/>
<sequence length="303" mass="33794">MPFPIAAALGAASTILPPVMTAITNRQNRKYALEDWNRQNAYNHPKQQMQRLQEAGLNPNLVYGGGATTTAQPVKSPDMQVPNIDLQKVPETLGAYQGYKNQQLEAQKVQKAMQLTDSQIKATDAQTLATLTGIDLKKLDISSKQILNQFLPEVQQANLEKTKVSTGVMVSENQMKQLMFPKQLDKLLAEIGNINARTSKVPFEKAQLQQAVKNMQTNRHYQQLTESQKVQMGNILQESELIKQNLNRGAITKQLVETDLLKIKKQFKELGLSETAVSDIMGDIIKIMVPSTSKTTKVIHSKQ</sequence>